<gene>
    <name evidence="2" type="ORF">H7849_23290</name>
</gene>
<evidence type="ECO:0000313" key="2">
    <source>
        <dbReference type="EMBL" id="QNI31917.1"/>
    </source>
</evidence>
<keyword evidence="1" id="KW-0812">Transmembrane</keyword>
<dbReference type="KEGG" id="adin:H7849_23290"/>
<keyword evidence="1" id="KW-1133">Transmembrane helix</keyword>
<evidence type="ECO:0000313" key="3">
    <source>
        <dbReference type="Proteomes" id="UP000515312"/>
    </source>
</evidence>
<reference evidence="2 3" key="1">
    <citation type="submission" date="2020-08" db="EMBL/GenBank/DDBJ databases">
        <title>Edaphobacter telluris sp. nov. and Acidobacterium dinghuensis sp. nov., two acidobacteria isolated from forest soil.</title>
        <authorList>
            <person name="Fu J."/>
            <person name="Qiu L."/>
        </authorList>
    </citation>
    <scope>NUCLEOTIDE SEQUENCE [LARGE SCALE GENOMIC DNA]</scope>
    <source>
        <strain evidence="2">4Y35</strain>
    </source>
</reference>
<evidence type="ECO:0000256" key="1">
    <source>
        <dbReference type="SAM" id="Phobius"/>
    </source>
</evidence>
<dbReference type="EMBL" id="CP060394">
    <property type="protein sequence ID" value="QNI31917.1"/>
    <property type="molecule type" value="Genomic_DNA"/>
</dbReference>
<protein>
    <recommendedName>
        <fullName evidence="4">MacB-like periplasmic core domain-containing protein</fullName>
    </recommendedName>
</protein>
<feature type="transmembrane region" description="Helical" evidence="1">
    <location>
        <begin position="318"/>
        <end position="338"/>
    </location>
</feature>
<organism evidence="2 3">
    <name type="scientific">Alloacidobacterium dinghuense</name>
    <dbReference type="NCBI Taxonomy" id="2763107"/>
    <lineage>
        <taxon>Bacteria</taxon>
        <taxon>Pseudomonadati</taxon>
        <taxon>Acidobacteriota</taxon>
        <taxon>Terriglobia</taxon>
        <taxon>Terriglobales</taxon>
        <taxon>Acidobacteriaceae</taxon>
        <taxon>Alloacidobacterium</taxon>
    </lineage>
</organism>
<feature type="transmembrane region" description="Helical" evidence="1">
    <location>
        <begin position="82"/>
        <end position="102"/>
    </location>
</feature>
<sequence>MRPLPLHACMAVLRFASWIVPSEDRREWLREWKAELWHVAQLRAAEEATAFAGGAFRDAYLLRADLRRAGSRSSHAVRSSPVLCLLSLLMTALVSLGLAYVLPGTRGTLLPSPYRDARTLVVVARNGSSHTPSASISLGEFRYWQRATQGVFSDLAFYQIVRRQLHTGHGAELELSVARSSGNLLSLLETASFPVADHLATAGPQLVLSDALWRRAFHADPHILGRVVFLMGEKAMIIGVAKRDAWRLPGRVDAWLLEDQSRVETLAAQSLGFVVARIQPALVRSATEESWHMVVPQNDGSVAGFACVSVKHYAREPFVFFAFAALLALLALPATTSLPLGEYPYNPRQQSLALRLRRWLFFTAKLILIVPAICFASLDLAQAFQDTQSAQLILTFASALAGFRWMLRDQRCRCPVCLQLLRNPVHVGQASQNFLGWNGTELICVVGHGFLHVPELPTSWFSTQRWLYLDASWKSIFHPQEMARST</sequence>
<dbReference type="AlphaFoldDB" id="A0A7G8BH97"/>
<feature type="transmembrane region" description="Helical" evidence="1">
    <location>
        <begin position="359"/>
        <end position="378"/>
    </location>
</feature>
<evidence type="ECO:0008006" key="4">
    <source>
        <dbReference type="Google" id="ProtNLM"/>
    </source>
</evidence>
<name>A0A7G8BH97_9BACT</name>
<feature type="transmembrane region" description="Helical" evidence="1">
    <location>
        <begin position="390"/>
        <end position="407"/>
    </location>
</feature>
<dbReference type="RefSeq" id="WP_186742875.1">
    <property type="nucleotide sequence ID" value="NZ_CP060394.1"/>
</dbReference>
<proteinExistence type="predicted"/>
<keyword evidence="1" id="KW-0472">Membrane</keyword>
<accession>A0A7G8BH97</accession>
<dbReference type="Proteomes" id="UP000515312">
    <property type="component" value="Chromosome"/>
</dbReference>
<keyword evidence="3" id="KW-1185">Reference proteome</keyword>